<accession>A0ABY7NHB6</accession>
<sequence length="151" mass="16880">MIRTMMMGAAAVLALTLATVSSAKMYSDYAPEQGVWEINAIEVDPNHIDDYLVGLHHTQIPLFDILKKRGLIDAYKIIVRNGFVKGNPNVLIATHLPNFALLGPDKARDMAIEKEMEAVLPEEQGKVAIAGYEKYRQFLDDGFWSEVIFAK</sequence>
<evidence type="ECO:0000313" key="2">
    <source>
        <dbReference type="EMBL" id="WBO20934.1"/>
    </source>
</evidence>
<name>A0ABY7NHB6_9SPHN</name>
<protein>
    <submittedName>
        <fullName evidence="2">Uncharacterized protein</fullName>
    </submittedName>
</protein>
<feature type="signal peptide" evidence="1">
    <location>
        <begin position="1"/>
        <end position="23"/>
    </location>
</feature>
<reference evidence="2 3" key="1">
    <citation type="submission" date="2022-12" db="EMBL/GenBank/DDBJ databases">
        <title>Sphingomonas abieness sp. nov., an endophytic bacterium isolated from Abies koreana.</title>
        <authorList>
            <person name="Jiang L."/>
            <person name="Lee J."/>
        </authorList>
    </citation>
    <scope>NUCLEOTIDE SEQUENCE [LARGE SCALE GENOMIC DNA]</scope>
    <source>
        <strain evidence="3">PAMB 00755</strain>
    </source>
</reference>
<dbReference type="RefSeq" id="WP_270075584.1">
    <property type="nucleotide sequence ID" value="NZ_CP115174.1"/>
</dbReference>
<organism evidence="2 3">
    <name type="scientific">Sphingomonas abietis</name>
    <dbReference type="NCBI Taxonomy" id="3012344"/>
    <lineage>
        <taxon>Bacteria</taxon>
        <taxon>Pseudomonadati</taxon>
        <taxon>Pseudomonadota</taxon>
        <taxon>Alphaproteobacteria</taxon>
        <taxon>Sphingomonadales</taxon>
        <taxon>Sphingomonadaceae</taxon>
        <taxon>Sphingomonas</taxon>
    </lineage>
</organism>
<dbReference type="Proteomes" id="UP001210865">
    <property type="component" value="Chromosome"/>
</dbReference>
<evidence type="ECO:0000313" key="3">
    <source>
        <dbReference type="Proteomes" id="UP001210865"/>
    </source>
</evidence>
<feature type="chain" id="PRO_5046054957" evidence="1">
    <location>
        <begin position="24"/>
        <end position="151"/>
    </location>
</feature>
<proteinExistence type="predicted"/>
<evidence type="ECO:0000256" key="1">
    <source>
        <dbReference type="SAM" id="SignalP"/>
    </source>
</evidence>
<keyword evidence="3" id="KW-1185">Reference proteome</keyword>
<keyword evidence="1" id="KW-0732">Signal</keyword>
<dbReference type="EMBL" id="CP115174">
    <property type="protein sequence ID" value="WBO20934.1"/>
    <property type="molecule type" value="Genomic_DNA"/>
</dbReference>
<gene>
    <name evidence="2" type="ORF">PBT88_12015</name>
</gene>